<evidence type="ECO:0000259" key="3">
    <source>
        <dbReference type="Pfam" id="PF00535"/>
    </source>
</evidence>
<evidence type="ECO:0000256" key="1">
    <source>
        <dbReference type="ARBA" id="ARBA00022676"/>
    </source>
</evidence>
<dbReference type="Gene3D" id="3.90.550.10">
    <property type="entry name" value="Spore Coat Polysaccharide Biosynthesis Protein SpsA, Chain A"/>
    <property type="match status" value="1"/>
</dbReference>
<dbReference type="AlphaFoldDB" id="A0A081QW63"/>
<dbReference type="InterPro" id="IPR029044">
    <property type="entry name" value="Nucleotide-diphossugar_trans"/>
</dbReference>
<proteinExistence type="predicted"/>
<protein>
    <submittedName>
        <fullName evidence="4">Glycosyl transferase 2 family protein</fullName>
    </submittedName>
</protein>
<dbReference type="Proteomes" id="UP000028022">
    <property type="component" value="Unassembled WGS sequence"/>
</dbReference>
<dbReference type="CDD" id="cd00761">
    <property type="entry name" value="Glyco_tranf_GTA_type"/>
    <property type="match status" value="1"/>
</dbReference>
<feature type="domain" description="Glycosyltransferase 2-like" evidence="3">
    <location>
        <begin position="7"/>
        <end position="148"/>
    </location>
</feature>
<sequence>MENQLISIIVPVYNVEEYLKQCLDSILEQTFSDYEVILVNDGSTDNSGLICQEYAKKDSRIRYFEKENGGLSDARNYGIEQAQGEYLTFVDSDDFLDKMHLNVLYTALVSNNVDISIVNYANYQTSTATFYLHTFGEYYEKNYSSEELLDNLAILERNDLSFSTIWGKLYKRSVFSFLRFPKGVIGEDVALIYKIYTQVDKIVYAHKDTYIYRENDSGITKSKIYPLVTAQLNHIAERLALLSIMGYDVTRHFDRYITFLKITEYNMRMIWGMEDTETYRHIKENLLLISQDEN</sequence>
<dbReference type="PANTHER" id="PTHR22916">
    <property type="entry name" value="GLYCOSYLTRANSFERASE"/>
    <property type="match status" value="1"/>
</dbReference>
<dbReference type="EMBL" id="JPFZ01000010">
    <property type="protein sequence ID" value="KEQ47186.1"/>
    <property type="molecule type" value="Genomic_DNA"/>
</dbReference>
<keyword evidence="2 4" id="KW-0808">Transferase</keyword>
<organism evidence="4 5">
    <name type="scientific">Streptococcus mitis</name>
    <dbReference type="NCBI Taxonomy" id="28037"/>
    <lineage>
        <taxon>Bacteria</taxon>
        <taxon>Bacillati</taxon>
        <taxon>Bacillota</taxon>
        <taxon>Bacilli</taxon>
        <taxon>Lactobacillales</taxon>
        <taxon>Streptococcaceae</taxon>
        <taxon>Streptococcus</taxon>
        <taxon>Streptococcus mitis group</taxon>
    </lineage>
</organism>
<evidence type="ECO:0000313" key="5">
    <source>
        <dbReference type="Proteomes" id="UP000028022"/>
    </source>
</evidence>
<accession>A0A081QW63</accession>
<reference evidence="4 5" key="1">
    <citation type="submission" date="2014-05" db="EMBL/GenBank/DDBJ databases">
        <authorList>
            <person name="Daugherty S.C."/>
            <person name="Tallon L.J."/>
            <person name="Sadzewicz L."/>
            <person name="Kilian M."/>
            <person name="Tettelin H."/>
        </authorList>
    </citation>
    <scope>NUCLEOTIDE SEQUENCE [LARGE SCALE GENOMIC DNA]</scope>
    <source>
        <strain evidence="4 5">SK608</strain>
    </source>
</reference>
<dbReference type="Pfam" id="PF00535">
    <property type="entry name" value="Glycos_transf_2"/>
    <property type="match status" value="1"/>
</dbReference>
<dbReference type="SUPFAM" id="SSF53448">
    <property type="entry name" value="Nucleotide-diphospho-sugar transferases"/>
    <property type="match status" value="1"/>
</dbReference>
<name>A0A081QW63_STRMT</name>
<keyword evidence="1" id="KW-0328">Glycosyltransferase</keyword>
<evidence type="ECO:0000256" key="2">
    <source>
        <dbReference type="ARBA" id="ARBA00022679"/>
    </source>
</evidence>
<dbReference type="GO" id="GO:0016757">
    <property type="term" value="F:glycosyltransferase activity"/>
    <property type="evidence" value="ECO:0007669"/>
    <property type="project" value="UniProtKB-KW"/>
</dbReference>
<comment type="caution">
    <text evidence="4">The sequence shown here is derived from an EMBL/GenBank/DDBJ whole genome shotgun (WGS) entry which is preliminary data.</text>
</comment>
<gene>
    <name evidence="4" type="ORF">SK608_1606</name>
</gene>
<dbReference type="PANTHER" id="PTHR22916:SF51">
    <property type="entry name" value="GLYCOSYLTRANSFERASE EPSH-RELATED"/>
    <property type="match status" value="1"/>
</dbReference>
<dbReference type="InterPro" id="IPR001173">
    <property type="entry name" value="Glyco_trans_2-like"/>
</dbReference>
<evidence type="ECO:0000313" key="4">
    <source>
        <dbReference type="EMBL" id="KEQ47186.1"/>
    </source>
</evidence>